<dbReference type="Gene3D" id="1.10.287.1260">
    <property type="match status" value="1"/>
</dbReference>
<dbReference type="PANTHER" id="PTHR30566:SF5">
    <property type="entry name" value="MECHANOSENSITIVE ION CHANNEL PROTEIN 1, MITOCHONDRIAL-RELATED"/>
    <property type="match status" value="1"/>
</dbReference>
<dbReference type="PROSITE" id="PS50042">
    <property type="entry name" value="CNMP_BINDING_3"/>
    <property type="match status" value="2"/>
</dbReference>
<keyword evidence="2" id="KW-1003">Cell membrane</keyword>
<evidence type="ECO:0000256" key="4">
    <source>
        <dbReference type="ARBA" id="ARBA00022989"/>
    </source>
</evidence>
<keyword evidence="5 6" id="KW-0472">Membrane</keyword>
<dbReference type="SUPFAM" id="SSF50182">
    <property type="entry name" value="Sm-like ribonucleoproteins"/>
    <property type="match status" value="1"/>
</dbReference>
<gene>
    <name evidence="8" type="ORF">EPICR_10293</name>
</gene>
<dbReference type="InterPro" id="IPR058395">
    <property type="entry name" value="DUF8082"/>
</dbReference>
<keyword evidence="3 6" id="KW-0812">Transmembrane</keyword>
<dbReference type="InterPro" id="IPR011066">
    <property type="entry name" value="MscS_channel_C_sf"/>
</dbReference>
<dbReference type="Pfam" id="PF26309">
    <property type="entry name" value="DUF8082"/>
    <property type="match status" value="1"/>
</dbReference>
<dbReference type="AlphaFoldDB" id="A0A484HC96"/>
<sequence>MIKSKMKLFFILLTLIIGLVYLFMAGHPDFVDEKYLFYVSRIFWVFAGVIAVRAITYLAVEKKFGSDTQKNPSELMRVIVSGFLYAALGGLLMKFAFNMNIAALLTTSALLTAVVGFALQATLGNIFSGLSLQVEQIFYIGDTVRLKNIVGAIEALTWRSVSIRTLSGALIVVPNGKISSADVEVFHKGRPVWVKIKICAPISHPPQKVREIVTRVVLSVPQVDDSRPVIVNMTDMDPDDRLNLYDIIFFCKDFMSQFPAMAAVKERIWYAFLRNGVDVLNVWKKPGVLTAPHFFEKQKPHSDLRPGDYSKILFSSPVLKPLDKHEKTYLADHMETLMFSNKEPIVFEKRFKHAMFIIAAGRARREYMPEVSQECALPDEEEAAEASEFLWSSEALEEISRHFVPLVGPIGRTLVRQAARRTLDPIRLHTLLAAELEDEKDRERFLEHVPELCSKTLYPGDFFGEIRLLTGLSKGLSSYEAVGHVDLIAIRPPLMKEILERRPSLSRDFSEIIREHHENEAGFETLFGKEGAEKEIVDQIRSFYGL</sequence>
<dbReference type="PANTHER" id="PTHR30566">
    <property type="entry name" value="YNAI-RELATED MECHANOSENSITIVE ION CHANNEL"/>
    <property type="match status" value="1"/>
</dbReference>
<dbReference type="GO" id="GO:0005886">
    <property type="term" value="C:plasma membrane"/>
    <property type="evidence" value="ECO:0007669"/>
    <property type="project" value="UniProtKB-SubCell"/>
</dbReference>
<comment type="subcellular location">
    <subcellularLocation>
        <location evidence="1">Cell membrane</location>
        <topology evidence="1">Multi-pass membrane protein</topology>
    </subcellularLocation>
</comment>
<dbReference type="InterPro" id="IPR018490">
    <property type="entry name" value="cNMP-bd_dom_sf"/>
</dbReference>
<accession>A0A484HC96</accession>
<dbReference type="SUPFAM" id="SSF82689">
    <property type="entry name" value="Mechanosensitive channel protein MscS (YggB), C-terminal domain"/>
    <property type="match status" value="1"/>
</dbReference>
<protein>
    <submittedName>
        <fullName evidence="8">Putative Small-conductance mechanosensitive channel</fullName>
    </submittedName>
</protein>
<evidence type="ECO:0000256" key="6">
    <source>
        <dbReference type="SAM" id="Phobius"/>
    </source>
</evidence>
<reference evidence="8" key="1">
    <citation type="submission" date="2019-01" db="EMBL/GenBank/DDBJ databases">
        <authorList>
            <consortium name="Genoscope - CEA"/>
            <person name="William W."/>
        </authorList>
    </citation>
    <scope>NUCLEOTIDE SEQUENCE</scope>
    <source>
        <strain evidence="8">CR-1</strain>
    </source>
</reference>
<feature type="transmembrane region" description="Helical" evidence="6">
    <location>
        <begin position="101"/>
        <end position="123"/>
    </location>
</feature>
<dbReference type="InterPro" id="IPR000595">
    <property type="entry name" value="cNMP-bd_dom"/>
</dbReference>
<organism evidence="8">
    <name type="scientific">uncultured Desulfobacteraceae bacterium</name>
    <dbReference type="NCBI Taxonomy" id="218296"/>
    <lineage>
        <taxon>Bacteria</taxon>
        <taxon>Pseudomonadati</taxon>
        <taxon>Thermodesulfobacteriota</taxon>
        <taxon>Desulfobacteria</taxon>
        <taxon>Desulfobacterales</taxon>
        <taxon>Desulfobacteraceae</taxon>
        <taxon>environmental samples</taxon>
    </lineage>
</organism>
<proteinExistence type="predicted"/>
<feature type="domain" description="Cyclic nucleotide-binding" evidence="7">
    <location>
        <begin position="456"/>
        <end position="499"/>
    </location>
</feature>
<dbReference type="Gene3D" id="2.30.30.60">
    <property type="match status" value="1"/>
</dbReference>
<name>A0A484HC96_9BACT</name>
<dbReference type="InterPro" id="IPR006685">
    <property type="entry name" value="MscS_channel_2nd"/>
</dbReference>
<dbReference type="EMBL" id="CAACVI010000001">
    <property type="protein sequence ID" value="VEN72794.1"/>
    <property type="molecule type" value="Genomic_DNA"/>
</dbReference>
<evidence type="ECO:0000256" key="5">
    <source>
        <dbReference type="ARBA" id="ARBA00023136"/>
    </source>
</evidence>
<keyword evidence="4 6" id="KW-1133">Transmembrane helix</keyword>
<dbReference type="SUPFAM" id="SSF51206">
    <property type="entry name" value="cAMP-binding domain-like"/>
    <property type="match status" value="1"/>
</dbReference>
<evidence type="ECO:0000313" key="8">
    <source>
        <dbReference type="EMBL" id="VEN72794.1"/>
    </source>
</evidence>
<evidence type="ECO:0000256" key="3">
    <source>
        <dbReference type="ARBA" id="ARBA00022692"/>
    </source>
</evidence>
<feature type="transmembrane region" description="Helical" evidence="6">
    <location>
        <begin position="35"/>
        <end position="55"/>
    </location>
</feature>
<evidence type="ECO:0000256" key="1">
    <source>
        <dbReference type="ARBA" id="ARBA00004651"/>
    </source>
</evidence>
<feature type="domain" description="Cyclic nucleotide-binding" evidence="7">
    <location>
        <begin position="318"/>
        <end position="364"/>
    </location>
</feature>
<evidence type="ECO:0000259" key="7">
    <source>
        <dbReference type="PROSITE" id="PS50042"/>
    </source>
</evidence>
<dbReference type="Gene3D" id="2.60.120.10">
    <property type="entry name" value="Jelly Rolls"/>
    <property type="match status" value="1"/>
</dbReference>
<evidence type="ECO:0000256" key="2">
    <source>
        <dbReference type="ARBA" id="ARBA00022475"/>
    </source>
</evidence>
<dbReference type="InterPro" id="IPR010920">
    <property type="entry name" value="LSM_dom_sf"/>
</dbReference>
<dbReference type="InterPro" id="IPR014710">
    <property type="entry name" value="RmlC-like_jellyroll"/>
</dbReference>
<dbReference type="InterPro" id="IPR023408">
    <property type="entry name" value="MscS_beta-dom_sf"/>
</dbReference>
<dbReference type="Pfam" id="PF00924">
    <property type="entry name" value="MS_channel_2nd"/>
    <property type="match status" value="1"/>
</dbReference>
<dbReference type="GO" id="GO:0008381">
    <property type="term" value="F:mechanosensitive monoatomic ion channel activity"/>
    <property type="evidence" value="ECO:0007669"/>
    <property type="project" value="UniProtKB-ARBA"/>
</dbReference>